<evidence type="ECO:0000313" key="3">
    <source>
        <dbReference type="Proteomes" id="UP000005798"/>
    </source>
</evidence>
<gene>
    <name evidence="2" type="ORF">CLORAM_02991</name>
</gene>
<dbReference type="Gene3D" id="3.10.450.40">
    <property type="match status" value="1"/>
</dbReference>
<dbReference type="HOGENOM" id="CLU_2301023_0_0_9"/>
<protein>
    <recommendedName>
        <fullName evidence="4">PepSY domain-containing protein</fullName>
    </recommendedName>
</protein>
<keyword evidence="1" id="KW-0812">Transmembrane</keyword>
<keyword evidence="3" id="KW-1185">Reference proteome</keyword>
<organism evidence="2 3">
    <name type="scientific">Thomasclavelia ramosa DSM 1402</name>
    <dbReference type="NCBI Taxonomy" id="445974"/>
    <lineage>
        <taxon>Bacteria</taxon>
        <taxon>Bacillati</taxon>
        <taxon>Bacillota</taxon>
        <taxon>Erysipelotrichia</taxon>
        <taxon>Erysipelotrichales</taxon>
        <taxon>Coprobacillaceae</taxon>
        <taxon>Thomasclavelia</taxon>
    </lineage>
</organism>
<reference evidence="2" key="2">
    <citation type="submission" date="2014-06" db="EMBL/GenBank/DDBJ databases">
        <title>Draft genome sequence of Clostridium ramosum(DSM 1402).</title>
        <authorList>
            <person name="Sudarsanam P."/>
            <person name="Ley R."/>
            <person name="Guruge J."/>
            <person name="Turnbaugh P.J."/>
            <person name="Mahowald M."/>
            <person name="Liep D."/>
            <person name="Gordon J."/>
        </authorList>
    </citation>
    <scope>NUCLEOTIDE SEQUENCE</scope>
    <source>
        <strain evidence="2">DSM 1402</strain>
    </source>
</reference>
<name>B0N5Y6_9FIRM</name>
<keyword evidence="1" id="KW-1133">Transmembrane helix</keyword>
<evidence type="ECO:0000256" key="1">
    <source>
        <dbReference type="SAM" id="Phobius"/>
    </source>
</evidence>
<dbReference type="AlphaFoldDB" id="B0N5Y6"/>
<feature type="transmembrane region" description="Helical" evidence="1">
    <location>
        <begin position="31"/>
        <end position="51"/>
    </location>
</feature>
<dbReference type="eggNOG" id="ENOG503491H">
    <property type="taxonomic scope" value="Bacteria"/>
</dbReference>
<dbReference type="Proteomes" id="UP000005798">
    <property type="component" value="Unassembled WGS sequence"/>
</dbReference>
<dbReference type="EMBL" id="ABFX02000008">
    <property type="protein sequence ID" value="EDS18195.1"/>
    <property type="molecule type" value="Genomic_DNA"/>
</dbReference>
<accession>B0N5Y6</accession>
<reference evidence="2" key="1">
    <citation type="submission" date="2007-11" db="EMBL/GenBank/DDBJ databases">
        <authorList>
            <person name="Fulton L."/>
            <person name="Clifton S."/>
            <person name="Fulton B."/>
            <person name="Xu J."/>
            <person name="Minx P."/>
            <person name="Pepin K.H."/>
            <person name="Johnson M."/>
            <person name="Thiruvilangam P."/>
            <person name="Bhonagiri V."/>
            <person name="Nash W.E."/>
            <person name="Mardis E.R."/>
            <person name="Wilson R.K."/>
        </authorList>
    </citation>
    <scope>NUCLEOTIDE SEQUENCE [LARGE SCALE GENOMIC DNA]</scope>
    <source>
        <strain evidence="2">DSM 1402</strain>
    </source>
</reference>
<keyword evidence="1" id="KW-0472">Membrane</keyword>
<evidence type="ECO:0008006" key="4">
    <source>
        <dbReference type="Google" id="ProtNLM"/>
    </source>
</evidence>
<sequence>MFFKQQSGKIGYDIDERKMGMEKLIIYKKQIITTIIIIVISVICFGVYILHTTLNNINYSKSEAHVVALKQFPGTIVSSQIEYEHMQIFYHLEIENQQQELIEINISAKSGKIIGFEYKE</sequence>
<comment type="caution">
    <text evidence="2">The sequence shown here is derived from an EMBL/GenBank/DDBJ whole genome shotgun (WGS) entry which is preliminary data.</text>
</comment>
<proteinExistence type="predicted"/>
<evidence type="ECO:0000313" key="2">
    <source>
        <dbReference type="EMBL" id="EDS18195.1"/>
    </source>
</evidence>